<feature type="domain" description="Prokaryotic-type class I peptide chain release factors" evidence="7">
    <location>
        <begin position="204"/>
        <end position="220"/>
    </location>
</feature>
<evidence type="ECO:0000259" key="7">
    <source>
        <dbReference type="PROSITE" id="PS00745"/>
    </source>
</evidence>
<dbReference type="Pfam" id="PF03462">
    <property type="entry name" value="PCRF"/>
    <property type="match status" value="1"/>
</dbReference>
<evidence type="ECO:0000313" key="9">
    <source>
        <dbReference type="Proteomes" id="UP000178432"/>
    </source>
</evidence>
<dbReference type="EMBL" id="MHIF01000002">
    <property type="protein sequence ID" value="OGY49614.1"/>
    <property type="molecule type" value="Genomic_DNA"/>
</dbReference>
<dbReference type="Gene3D" id="3.30.70.1660">
    <property type="match status" value="1"/>
</dbReference>
<name>A0A1G1YBM2_9BACT</name>
<accession>A0A1G1YBM2</accession>
<keyword evidence="4" id="KW-0963">Cytoplasm</keyword>
<dbReference type="NCBIfam" id="TIGR00020">
    <property type="entry name" value="prfB"/>
    <property type="match status" value="1"/>
</dbReference>
<gene>
    <name evidence="4" type="primary">prfB</name>
    <name evidence="8" type="ORF">A2663_02460</name>
</gene>
<dbReference type="PROSITE" id="PS00745">
    <property type="entry name" value="RF_PROK_I"/>
    <property type="match status" value="1"/>
</dbReference>
<evidence type="ECO:0000256" key="2">
    <source>
        <dbReference type="ARBA" id="ARBA00022481"/>
    </source>
</evidence>
<comment type="function">
    <text evidence="4">Peptide chain release factor 2 directs the termination of translation in response to the peptide chain termination codons UGA and UAA.</text>
</comment>
<evidence type="ECO:0000256" key="1">
    <source>
        <dbReference type="ARBA" id="ARBA00010835"/>
    </source>
</evidence>
<feature type="coiled-coil region" evidence="6">
    <location>
        <begin position="20"/>
        <end position="75"/>
    </location>
</feature>
<dbReference type="Gene3D" id="3.30.160.20">
    <property type="match status" value="1"/>
</dbReference>
<keyword evidence="6" id="KW-0175">Coiled coil</keyword>
<evidence type="ECO:0000256" key="6">
    <source>
        <dbReference type="SAM" id="Coils"/>
    </source>
</evidence>
<dbReference type="PANTHER" id="PTHR43116">
    <property type="entry name" value="PEPTIDE CHAIN RELEASE FACTOR 2"/>
    <property type="match status" value="1"/>
</dbReference>
<proteinExistence type="inferred from homology"/>
<evidence type="ECO:0000256" key="4">
    <source>
        <dbReference type="HAMAP-Rule" id="MF_00094"/>
    </source>
</evidence>
<dbReference type="InterPro" id="IPR004374">
    <property type="entry name" value="PrfB"/>
</dbReference>
<dbReference type="Gene3D" id="1.20.58.410">
    <property type="entry name" value="Release factor"/>
    <property type="match status" value="1"/>
</dbReference>
<dbReference type="GO" id="GO:0005737">
    <property type="term" value="C:cytoplasm"/>
    <property type="evidence" value="ECO:0007669"/>
    <property type="project" value="UniProtKB-SubCell"/>
</dbReference>
<dbReference type="PANTHER" id="PTHR43116:SF3">
    <property type="entry name" value="CLASS I PEPTIDE CHAIN RELEASE FACTOR"/>
    <property type="match status" value="1"/>
</dbReference>
<dbReference type="FunFam" id="3.30.160.20:FF:000004">
    <property type="entry name" value="Peptide chain release factor 1"/>
    <property type="match status" value="1"/>
</dbReference>
<reference evidence="8 9" key="1">
    <citation type="journal article" date="2016" name="Nat. Commun.">
        <title>Thousands of microbial genomes shed light on interconnected biogeochemical processes in an aquifer system.</title>
        <authorList>
            <person name="Anantharaman K."/>
            <person name="Brown C.T."/>
            <person name="Hug L.A."/>
            <person name="Sharon I."/>
            <person name="Castelle C.J."/>
            <person name="Probst A.J."/>
            <person name="Thomas B.C."/>
            <person name="Singh A."/>
            <person name="Wilkins M.J."/>
            <person name="Karaoz U."/>
            <person name="Brodie E.L."/>
            <person name="Williams K.H."/>
            <person name="Hubbard S.S."/>
            <person name="Banfield J.F."/>
        </authorList>
    </citation>
    <scope>NUCLEOTIDE SEQUENCE [LARGE SCALE GENOMIC DNA]</scope>
</reference>
<evidence type="ECO:0000256" key="5">
    <source>
        <dbReference type="NCBIfam" id="TIGR00020"/>
    </source>
</evidence>
<dbReference type="GO" id="GO:0016149">
    <property type="term" value="F:translation release factor activity, codon specific"/>
    <property type="evidence" value="ECO:0007669"/>
    <property type="project" value="UniProtKB-UniRule"/>
</dbReference>
<dbReference type="HAMAP" id="MF_00094">
    <property type="entry name" value="Rel_fac_2"/>
    <property type="match status" value="1"/>
</dbReference>
<sequence length="338" mass="38124">MNQPDFWQDQNRAKSVSRSCENLKKQVEPWEEIAKEAEDNLALAKEVKEEDKELIKEIKKEVLKLEKKLSKLEFTVLFSGPYDGHDAVAAIHAGTGGTEAQDWAQMLWRMLLRYCGKKGFETKIIDETRGQEAGIKSAMFEVSGSFAFGHLKSEAGVHRLVRISPFDAEKMRHTSFALVEVMPILADNEGVEINEKDLKIDVFRSGGAGGQSVNRTDSAVRLTHLPTGLVVKCQNERSQSQNKKIALKILRAKLTELQARAKGAKLSEIRGEVLAAAWGNQIRSYVLQPYKMVKDHRTDFETSDAEAVLDGELDGLVESYLRYSKQDRQDKRDKQDKD</sequence>
<comment type="subcellular location">
    <subcellularLocation>
        <location evidence="4">Cytoplasm</location>
    </subcellularLocation>
</comment>
<dbReference type="InterPro" id="IPR000352">
    <property type="entry name" value="Pep_chain_release_fac_I"/>
</dbReference>
<comment type="similarity">
    <text evidence="1 4">Belongs to the prokaryotic/mitochondrial release factor family.</text>
</comment>
<feature type="coiled-coil region" evidence="6">
    <location>
        <begin position="240"/>
        <end position="267"/>
    </location>
</feature>
<feature type="modified residue" description="N5-methylglutamine" evidence="4">
    <location>
        <position position="211"/>
    </location>
</feature>
<protein>
    <recommendedName>
        <fullName evidence="4 5">Peptide chain release factor 2</fullName>
        <shortName evidence="4">RF-2</shortName>
    </recommendedName>
</protein>
<dbReference type="InterPro" id="IPR005139">
    <property type="entry name" value="PCRF"/>
</dbReference>
<evidence type="ECO:0000256" key="3">
    <source>
        <dbReference type="ARBA" id="ARBA00022917"/>
    </source>
</evidence>
<keyword evidence="2 4" id="KW-0488">Methylation</keyword>
<dbReference type="Pfam" id="PF00472">
    <property type="entry name" value="RF-1"/>
    <property type="match status" value="1"/>
</dbReference>
<dbReference type="Proteomes" id="UP000178432">
    <property type="component" value="Unassembled WGS sequence"/>
</dbReference>
<dbReference type="SUPFAM" id="SSF75620">
    <property type="entry name" value="Release factor"/>
    <property type="match status" value="1"/>
</dbReference>
<dbReference type="InterPro" id="IPR045853">
    <property type="entry name" value="Pep_chain_release_fac_I_sf"/>
</dbReference>
<dbReference type="SMART" id="SM00937">
    <property type="entry name" value="PCRF"/>
    <property type="match status" value="1"/>
</dbReference>
<organism evidence="8 9">
    <name type="scientific">Candidatus Buchananbacteria bacterium RIFCSPHIGHO2_01_FULL_46_12</name>
    <dbReference type="NCBI Taxonomy" id="1797536"/>
    <lineage>
        <taxon>Bacteria</taxon>
        <taxon>Candidatus Buchananiibacteriota</taxon>
    </lineage>
</organism>
<comment type="caution">
    <text evidence="8">The sequence shown here is derived from an EMBL/GenBank/DDBJ whole genome shotgun (WGS) entry which is preliminary data.</text>
</comment>
<evidence type="ECO:0000313" key="8">
    <source>
        <dbReference type="EMBL" id="OGY49614.1"/>
    </source>
</evidence>
<dbReference type="AlphaFoldDB" id="A0A1G1YBM2"/>
<comment type="PTM">
    <text evidence="4">Methylated by PrmC. Methylation increases the termination efficiency of RF2.</text>
</comment>
<keyword evidence="3 4" id="KW-0648">Protein biosynthesis</keyword>